<proteinExistence type="predicted"/>
<dbReference type="OrthoDB" id="3692649at2"/>
<name>A0A1M5HA04_9ACTN</name>
<evidence type="ECO:0000313" key="2">
    <source>
        <dbReference type="EMBL" id="SHG12805.1"/>
    </source>
</evidence>
<keyword evidence="3" id="KW-1185">Reference proteome</keyword>
<protein>
    <submittedName>
        <fullName evidence="2">Uncharacterized protein</fullName>
    </submittedName>
</protein>
<reference evidence="3" key="1">
    <citation type="submission" date="2016-11" db="EMBL/GenBank/DDBJ databases">
        <authorList>
            <person name="Varghese N."/>
            <person name="Submissions S."/>
        </authorList>
    </citation>
    <scope>NUCLEOTIDE SEQUENCE [LARGE SCALE GENOMIC DNA]</scope>
    <source>
        <strain evidence="3">DSM 45627</strain>
    </source>
</reference>
<gene>
    <name evidence="2" type="ORF">SAMN05443575_1447</name>
</gene>
<dbReference type="STRING" id="1206085.SAMN05443575_1447"/>
<dbReference type="EMBL" id="FQVU01000002">
    <property type="protein sequence ID" value="SHG12805.1"/>
    <property type="molecule type" value="Genomic_DNA"/>
</dbReference>
<dbReference type="Proteomes" id="UP000186132">
    <property type="component" value="Unassembled WGS sequence"/>
</dbReference>
<accession>A0A1M5HA04</accession>
<evidence type="ECO:0000256" key="1">
    <source>
        <dbReference type="SAM" id="MobiDB-lite"/>
    </source>
</evidence>
<evidence type="ECO:0000313" key="3">
    <source>
        <dbReference type="Proteomes" id="UP000186132"/>
    </source>
</evidence>
<organism evidence="2 3">
    <name type="scientific">Jatrophihabitans endophyticus</name>
    <dbReference type="NCBI Taxonomy" id="1206085"/>
    <lineage>
        <taxon>Bacteria</taxon>
        <taxon>Bacillati</taxon>
        <taxon>Actinomycetota</taxon>
        <taxon>Actinomycetes</taxon>
        <taxon>Jatrophihabitantales</taxon>
        <taxon>Jatrophihabitantaceae</taxon>
        <taxon>Jatrophihabitans</taxon>
    </lineage>
</organism>
<dbReference type="AlphaFoldDB" id="A0A1M5HA04"/>
<sequence>MTAGPRHGRTEPPRDPAWTPGSTVGVRRRPWAPGRLPFAVGVPTTGIELGSDRWGGRIAYPLLDPTHSTRIGVVAQPRLAALLAVRLLAQSCDLTVVTADEQRWQRLAARAHTTPFAVSRQLRRWPPDAAAPPFALLIDMPDPPPPGFARQPWSTVVHAASAVPHTSRWWQSAHLVLAAGDAARDLAVLRPGLAAALAERTGPDDLLAVGQDFVRVFRTSLRQDEFTLLRHMDPGGS</sequence>
<dbReference type="RefSeq" id="WP_073388096.1">
    <property type="nucleotide sequence ID" value="NZ_FQVU01000002.1"/>
</dbReference>
<feature type="region of interest" description="Disordered" evidence="1">
    <location>
        <begin position="1"/>
        <end position="26"/>
    </location>
</feature>